<dbReference type="GO" id="GO:0035267">
    <property type="term" value="C:NuA4 histone acetyltransferase complex"/>
    <property type="evidence" value="ECO:0000318"/>
    <property type="project" value="GO_Central"/>
</dbReference>
<evidence type="ECO:0000313" key="9">
    <source>
        <dbReference type="Proteomes" id="UP000001357"/>
    </source>
</evidence>
<dbReference type="InterPro" id="IPR008676">
    <property type="entry name" value="MRG"/>
</dbReference>
<dbReference type="GO" id="GO:0006355">
    <property type="term" value="P:regulation of DNA-templated transcription"/>
    <property type="evidence" value="ECO:0007669"/>
    <property type="project" value="InterPro"/>
</dbReference>
<dbReference type="Gene3D" id="1.10.274.30">
    <property type="entry name" value="MRG domain"/>
    <property type="match status" value="1"/>
</dbReference>
<evidence type="ECO:0000256" key="1">
    <source>
        <dbReference type="ARBA" id="ARBA00004123"/>
    </source>
</evidence>
<feature type="compositionally biased region" description="Polar residues" evidence="6">
    <location>
        <begin position="153"/>
        <end position="184"/>
    </location>
</feature>
<dbReference type="AlphaFoldDB" id="A9V5L5"/>
<name>A9V5L5_MONBE</name>
<reference evidence="8 9" key="1">
    <citation type="journal article" date="2008" name="Nature">
        <title>The genome of the choanoflagellate Monosiga brevicollis and the origin of metazoans.</title>
        <authorList>
            <consortium name="JGI Sequencing"/>
            <person name="King N."/>
            <person name="Westbrook M.J."/>
            <person name="Young S.L."/>
            <person name="Kuo A."/>
            <person name="Abedin M."/>
            <person name="Chapman J."/>
            <person name="Fairclough S."/>
            <person name="Hellsten U."/>
            <person name="Isogai Y."/>
            <person name="Letunic I."/>
            <person name="Marr M."/>
            <person name="Pincus D."/>
            <person name="Putnam N."/>
            <person name="Rokas A."/>
            <person name="Wright K.J."/>
            <person name="Zuzow R."/>
            <person name="Dirks W."/>
            <person name="Good M."/>
            <person name="Goodstein D."/>
            <person name="Lemons D."/>
            <person name="Li W."/>
            <person name="Lyons J.B."/>
            <person name="Morris A."/>
            <person name="Nichols S."/>
            <person name="Richter D.J."/>
            <person name="Salamov A."/>
            <person name="Bork P."/>
            <person name="Lim W.A."/>
            <person name="Manning G."/>
            <person name="Miller W.T."/>
            <person name="McGinnis W."/>
            <person name="Shapiro H."/>
            <person name="Tjian R."/>
            <person name="Grigoriev I.V."/>
            <person name="Rokhsar D."/>
        </authorList>
    </citation>
    <scope>NUCLEOTIDE SEQUENCE [LARGE SCALE GENOMIC DNA]</scope>
    <source>
        <strain evidence="9">MX1 / ATCC 50154</strain>
    </source>
</reference>
<feature type="compositionally biased region" description="Basic and acidic residues" evidence="6">
    <location>
        <begin position="102"/>
        <end position="122"/>
    </location>
</feature>
<dbReference type="PANTHER" id="PTHR10880:SF15">
    <property type="entry name" value="MSL COMPLEX SUBUNIT 3"/>
    <property type="match status" value="1"/>
</dbReference>
<evidence type="ECO:0000256" key="2">
    <source>
        <dbReference type="ARBA" id="ARBA00022853"/>
    </source>
</evidence>
<evidence type="ECO:0000259" key="7">
    <source>
        <dbReference type="Pfam" id="PF05712"/>
    </source>
</evidence>
<accession>A9V5L5</accession>
<keyword evidence="2" id="KW-0156">Chromatin regulator</keyword>
<dbReference type="Proteomes" id="UP000001357">
    <property type="component" value="Unassembled WGS sequence"/>
</dbReference>
<dbReference type="Gene3D" id="2.30.30.140">
    <property type="match status" value="1"/>
</dbReference>
<evidence type="ECO:0000256" key="3">
    <source>
        <dbReference type="ARBA" id="ARBA00023015"/>
    </source>
</evidence>
<dbReference type="InParanoid" id="A9V5L5"/>
<dbReference type="GO" id="GO:0006325">
    <property type="term" value="P:chromatin organization"/>
    <property type="evidence" value="ECO:0007669"/>
    <property type="project" value="UniProtKB-KW"/>
</dbReference>
<keyword evidence="4" id="KW-0804">Transcription</keyword>
<keyword evidence="9" id="KW-1185">Reference proteome</keyword>
<evidence type="ECO:0000256" key="4">
    <source>
        <dbReference type="ARBA" id="ARBA00023163"/>
    </source>
</evidence>
<dbReference type="InterPro" id="IPR038217">
    <property type="entry name" value="MRG_C_sf"/>
</dbReference>
<comment type="subcellular location">
    <subcellularLocation>
        <location evidence="1">Nucleus</location>
    </subcellularLocation>
</comment>
<evidence type="ECO:0000256" key="6">
    <source>
        <dbReference type="SAM" id="MobiDB-lite"/>
    </source>
</evidence>
<sequence>MAGQQADLRPEARYAKGTEVLELHGAVPYEAKVSNVKWSTTQGCWLYTLSYRGFNKRYEPFPDASHCRSPHALCMPLTSMLGAQPYSYNKERREDEFYEATPEAKAEAKHIRDGAMAEEKRRKEARKLARKAGKKKRTPNATPTLGHRPNASRRGTASTPQGSPTVTPFTQSATKSGRASATDVVSATDLGKVYARPSRLIDAHIHQHLQNCYHAIMTEHKLHPLPRPKPLAAICADFLARPGNRRPENIKAEETMCTSMQALFNATLGLRLTTTAERVQLKALERLLEFINKNKVEFFPDDLENAAPDYLRLCAFAGM</sequence>
<keyword evidence="3" id="KW-0805">Transcription regulation</keyword>
<dbReference type="InterPro" id="IPR026541">
    <property type="entry name" value="MRG_dom"/>
</dbReference>
<feature type="domain" description="MRG" evidence="7">
    <location>
        <begin position="204"/>
        <end position="286"/>
    </location>
</feature>
<dbReference type="STRING" id="81824.A9V5L5"/>
<protein>
    <recommendedName>
        <fullName evidence="7">MRG domain-containing protein</fullName>
    </recommendedName>
</protein>
<dbReference type="PANTHER" id="PTHR10880">
    <property type="entry name" value="MORTALITY FACTOR 4-LIKE PROTEIN"/>
    <property type="match status" value="1"/>
</dbReference>
<dbReference type="GO" id="GO:0005634">
    <property type="term" value="C:nucleus"/>
    <property type="evidence" value="ECO:0007669"/>
    <property type="project" value="UniProtKB-SubCell"/>
</dbReference>
<feature type="region of interest" description="Disordered" evidence="6">
    <location>
        <begin position="101"/>
        <end position="184"/>
    </location>
</feature>
<dbReference type="GeneID" id="5893262"/>
<evidence type="ECO:0000256" key="5">
    <source>
        <dbReference type="ARBA" id="ARBA00023242"/>
    </source>
</evidence>
<dbReference type="RefSeq" id="XP_001748083.1">
    <property type="nucleotide sequence ID" value="XM_001748031.1"/>
</dbReference>
<dbReference type="Pfam" id="PF05712">
    <property type="entry name" value="MRG"/>
    <property type="match status" value="1"/>
</dbReference>
<dbReference type="EMBL" id="CH991561">
    <property type="protein sequence ID" value="EDQ87140.1"/>
    <property type="molecule type" value="Genomic_DNA"/>
</dbReference>
<evidence type="ECO:0000313" key="8">
    <source>
        <dbReference type="EMBL" id="EDQ87140.1"/>
    </source>
</evidence>
<feature type="compositionally biased region" description="Basic residues" evidence="6">
    <location>
        <begin position="123"/>
        <end position="138"/>
    </location>
</feature>
<keyword evidence="5" id="KW-0539">Nucleus</keyword>
<proteinExistence type="predicted"/>
<gene>
    <name evidence="8" type="ORF">MONBRDRAFT_10232</name>
</gene>
<dbReference type="KEGG" id="mbr:MONBRDRAFT_10232"/>
<dbReference type="PROSITE" id="PS51640">
    <property type="entry name" value="MRG"/>
    <property type="match status" value="1"/>
</dbReference>
<organism evidence="8 9">
    <name type="scientific">Monosiga brevicollis</name>
    <name type="common">Choanoflagellate</name>
    <dbReference type="NCBI Taxonomy" id="81824"/>
    <lineage>
        <taxon>Eukaryota</taxon>
        <taxon>Choanoflagellata</taxon>
        <taxon>Craspedida</taxon>
        <taxon>Salpingoecidae</taxon>
        <taxon>Monosiga</taxon>
    </lineage>
</organism>